<sequence>MIPSTTVSNKALEDATTRVQQLVAQAMQLKNGPAGHFTMAMEIAKILSPVFEQHGRSASMISPLLLSAAMELQSHLDPVTRQSFISIPVWGNIIMDDRRIEKHPLYRKALKFIASSSPSPLSHPPVQPAEAVIDNATEDPPVAVKTQAKAKSYPSESDGIEIIDHVVATNAAPPDIRKGSSKHTVSQDQSDETTPVEILQGNTIVVRQRPMPKRKQTQAAGGRELKPGCEGPKGKRSRESSQNEQVTKSTPSATRPPVSADTGDQRKPWFEHPIPLPTTAASKVTIGKRHKSSHRRTPSKEDEKDLSPATTGDIVKGMEDIQLNTEYIGSDDHVTGIRDAGSMRHSLPPITTVSARVSPESSAATMHAVMPPRRSHPPPSRTEVMDIDVPADAVVKDLQAMTLQVRNDSALLSHNHEDFHNTIDDLCNQVAELCDAEMKTMERLHADVAVLQEQVRVLHAESRTHENQLRAADVKLASQGSTTAVLQDAYESLRQLFDPYSSPYLPITIMPCFFLVPVTRLPIVTALVAIHGHRTIGRNCLGGLLALRETWMQLQVRQLQLAHLLALACMHLQVLRVVICQGVLKATDTPGASASGSRHN</sequence>
<reference evidence="2" key="1">
    <citation type="journal article" date="2020" name="New Phytol.">
        <title>Comparative genomics reveals dynamic genome evolution in host specialist ectomycorrhizal fungi.</title>
        <authorList>
            <person name="Lofgren L.A."/>
            <person name="Nguyen N.H."/>
            <person name="Vilgalys R."/>
            <person name="Ruytinx J."/>
            <person name="Liao H.L."/>
            <person name="Branco S."/>
            <person name="Kuo A."/>
            <person name="LaButti K."/>
            <person name="Lipzen A."/>
            <person name="Andreopoulos W."/>
            <person name="Pangilinan J."/>
            <person name="Riley R."/>
            <person name="Hundley H."/>
            <person name="Na H."/>
            <person name="Barry K."/>
            <person name="Grigoriev I.V."/>
            <person name="Stajich J.E."/>
            <person name="Kennedy P.G."/>
        </authorList>
    </citation>
    <scope>NUCLEOTIDE SEQUENCE</scope>
    <source>
        <strain evidence="2">FC203</strain>
    </source>
</reference>
<gene>
    <name evidence="2" type="ORF">F5891DRAFT_1182365</name>
</gene>
<name>A0AAD4HRJ3_9AGAM</name>
<dbReference type="Proteomes" id="UP001195769">
    <property type="component" value="Unassembled WGS sequence"/>
</dbReference>
<protein>
    <submittedName>
        <fullName evidence="2">Uncharacterized protein</fullName>
    </submittedName>
</protein>
<feature type="region of interest" description="Disordered" evidence="1">
    <location>
        <begin position="171"/>
        <end position="314"/>
    </location>
</feature>
<dbReference type="EMBL" id="JABBWK010000005">
    <property type="protein sequence ID" value="KAG1906162.1"/>
    <property type="molecule type" value="Genomic_DNA"/>
</dbReference>
<feature type="compositionally biased region" description="Basic residues" evidence="1">
    <location>
        <begin position="286"/>
        <end position="297"/>
    </location>
</feature>
<dbReference type="RefSeq" id="XP_041231737.1">
    <property type="nucleotide sequence ID" value="XM_041366153.1"/>
</dbReference>
<accession>A0AAD4HRJ3</accession>
<keyword evidence="3" id="KW-1185">Reference proteome</keyword>
<organism evidence="2 3">
    <name type="scientific">Suillus fuscotomentosus</name>
    <dbReference type="NCBI Taxonomy" id="1912939"/>
    <lineage>
        <taxon>Eukaryota</taxon>
        <taxon>Fungi</taxon>
        <taxon>Dikarya</taxon>
        <taxon>Basidiomycota</taxon>
        <taxon>Agaricomycotina</taxon>
        <taxon>Agaricomycetes</taxon>
        <taxon>Agaricomycetidae</taxon>
        <taxon>Boletales</taxon>
        <taxon>Suillineae</taxon>
        <taxon>Suillaceae</taxon>
        <taxon>Suillus</taxon>
    </lineage>
</organism>
<proteinExistence type="predicted"/>
<feature type="region of interest" description="Disordered" evidence="1">
    <location>
        <begin position="354"/>
        <end position="382"/>
    </location>
</feature>
<feature type="compositionally biased region" description="Polar residues" evidence="1">
    <location>
        <begin position="354"/>
        <end position="364"/>
    </location>
</feature>
<evidence type="ECO:0000256" key="1">
    <source>
        <dbReference type="SAM" id="MobiDB-lite"/>
    </source>
</evidence>
<evidence type="ECO:0000313" key="2">
    <source>
        <dbReference type="EMBL" id="KAG1906162.1"/>
    </source>
</evidence>
<dbReference type="AlphaFoldDB" id="A0AAD4HRJ3"/>
<feature type="compositionally biased region" description="Polar residues" evidence="1">
    <location>
        <begin position="240"/>
        <end position="253"/>
    </location>
</feature>
<evidence type="ECO:0000313" key="3">
    <source>
        <dbReference type="Proteomes" id="UP001195769"/>
    </source>
</evidence>
<comment type="caution">
    <text evidence="2">The sequence shown here is derived from an EMBL/GenBank/DDBJ whole genome shotgun (WGS) entry which is preliminary data.</text>
</comment>
<dbReference type="GeneID" id="64660451"/>